<reference evidence="1" key="1">
    <citation type="submission" date="2024-07" db="EMBL/GenBank/DDBJ databases">
        <title>Metagenome and Metagenome-Assembled Genomes of Archaea from a hot spring from the geothermal field of Los Azufres, Mexico.</title>
        <authorList>
            <person name="Marin-Paredes R."/>
            <person name="Martinez-Romero E."/>
            <person name="Servin-Garciduenas L.E."/>
        </authorList>
    </citation>
    <scope>NUCLEOTIDE SEQUENCE</scope>
    <source>
        <strain evidence="1">AZ1-454</strain>
    </source>
</reference>
<dbReference type="EMBL" id="JZWS03000009">
    <property type="protein sequence ID" value="MEW9491957.1"/>
    <property type="molecule type" value="Genomic_DNA"/>
</dbReference>
<dbReference type="Proteomes" id="UP000053480">
    <property type="component" value="Unassembled WGS sequence"/>
</dbReference>
<evidence type="ECO:0000313" key="1">
    <source>
        <dbReference type="EMBL" id="MEW9491957.1"/>
    </source>
</evidence>
<accession>A0ACC6TQ64</accession>
<gene>
    <name evidence="1" type="primary">meaB</name>
    <name evidence="1" type="ORF">TQ35_0007150</name>
</gene>
<protein>
    <submittedName>
        <fullName evidence="1">Methylmalonyl Co-A mutase-associated GTPase MeaB</fullName>
    </submittedName>
</protein>
<evidence type="ECO:0000313" key="2">
    <source>
        <dbReference type="Proteomes" id="UP000053480"/>
    </source>
</evidence>
<comment type="caution">
    <text evidence="1">The sequence shown here is derived from an EMBL/GenBank/DDBJ whole genome shotgun (WGS) entry which is preliminary data.</text>
</comment>
<organism evidence="1 2">
    <name type="scientific">Candidatus Aramenus sulfurataquae</name>
    <dbReference type="NCBI Taxonomy" id="1326980"/>
    <lineage>
        <taxon>Archaea</taxon>
        <taxon>Thermoproteota</taxon>
        <taxon>Thermoprotei</taxon>
        <taxon>Sulfolobales</taxon>
        <taxon>Sulfolobaceae</taxon>
        <taxon>Candidatus Aramenus</taxon>
    </lineage>
</organism>
<name>A0ACC6TQ64_9CREN</name>
<sequence>MNRELLKKAIEGDELSVSRILTKIEYFSEEGMEYLEELSARAGRAYTIGITGSPGAGKSTLISTLIDHYTKEGLKVGVVMVDPSSPFSKGSFMGNRIRMQDKTMNKNVFIRSLASRGFLGGVSAEAIMLIEALDGLGFDKIILETVGSGQTDTDVVSVVHSILVLAIPGSGDEIQALKAGIMEIGDFYVVNKADKPEAEALYDSIKFAIESGETFWRDGWKPQVVKVSALKGMGIEELTKRLREHEEFVRGGGLFEKRIVERRHKLIELYLRRKLEAVLEETLKENKTTLSEYESKGINLNKAIREVYERFKQRI</sequence>
<proteinExistence type="predicted"/>